<feature type="region of interest" description="Disordered" evidence="4">
    <location>
        <begin position="1"/>
        <end position="26"/>
    </location>
</feature>
<evidence type="ECO:0000256" key="1">
    <source>
        <dbReference type="ARBA" id="ARBA00022723"/>
    </source>
</evidence>
<evidence type="ECO:0000313" key="6">
    <source>
        <dbReference type="Proteomes" id="UP000702544"/>
    </source>
</evidence>
<protein>
    <submittedName>
        <fullName evidence="5">4-hydroxythreonine-4-phosphate dehydrogenase PdxA</fullName>
        <ecNumber evidence="5">1.1.1.262</ecNumber>
    </submittedName>
</protein>
<feature type="compositionally biased region" description="Basic and acidic residues" evidence="4">
    <location>
        <begin position="1"/>
        <end position="12"/>
    </location>
</feature>
<dbReference type="PANTHER" id="PTHR30004">
    <property type="entry name" value="4-HYDROXYTHREONINE-4-PHOSPHATE DEHYDROGENASE"/>
    <property type="match status" value="1"/>
</dbReference>
<dbReference type="NCBIfam" id="TIGR00557">
    <property type="entry name" value="pdxA"/>
    <property type="match status" value="1"/>
</dbReference>
<organism evidence="5 6">
    <name type="scientific">Candidatus Kutchimonas denitrificans</name>
    <dbReference type="NCBI Taxonomy" id="3056748"/>
    <lineage>
        <taxon>Bacteria</taxon>
        <taxon>Pseudomonadati</taxon>
        <taxon>Gemmatimonadota</taxon>
        <taxon>Gemmatimonadia</taxon>
        <taxon>Candidatus Palauibacterales</taxon>
        <taxon>Candidatus Palauibacteraceae</taxon>
        <taxon>Candidatus Kutchimonas</taxon>
    </lineage>
</organism>
<evidence type="ECO:0000256" key="4">
    <source>
        <dbReference type="SAM" id="MobiDB-lite"/>
    </source>
</evidence>
<comment type="caution">
    <text evidence="5">The sequence shown here is derived from an EMBL/GenBank/DDBJ whole genome shotgun (WGS) entry which is preliminary data.</text>
</comment>
<dbReference type="Pfam" id="PF04166">
    <property type="entry name" value="PdxA"/>
    <property type="match status" value="1"/>
</dbReference>
<evidence type="ECO:0000256" key="2">
    <source>
        <dbReference type="ARBA" id="ARBA00023002"/>
    </source>
</evidence>
<dbReference type="GO" id="GO:0051287">
    <property type="term" value="F:NAD binding"/>
    <property type="evidence" value="ECO:0007669"/>
    <property type="project" value="InterPro"/>
</dbReference>
<dbReference type="Proteomes" id="UP000702544">
    <property type="component" value="Unassembled WGS sequence"/>
</dbReference>
<dbReference type="EMBL" id="JAACAK010000083">
    <property type="protein sequence ID" value="NIR75562.1"/>
    <property type="molecule type" value="Genomic_DNA"/>
</dbReference>
<evidence type="ECO:0000256" key="3">
    <source>
        <dbReference type="ARBA" id="ARBA00023027"/>
    </source>
</evidence>
<dbReference type="SUPFAM" id="SSF53659">
    <property type="entry name" value="Isocitrate/Isopropylmalate dehydrogenase-like"/>
    <property type="match status" value="1"/>
</dbReference>
<keyword evidence="2 5" id="KW-0560">Oxidoreductase</keyword>
<name>A0AAE4ZAI3_9BACT</name>
<evidence type="ECO:0000313" key="5">
    <source>
        <dbReference type="EMBL" id="NIR75562.1"/>
    </source>
</evidence>
<dbReference type="GO" id="GO:0050570">
    <property type="term" value="F:4-hydroxythreonine-4-phosphate dehydrogenase activity"/>
    <property type="evidence" value="ECO:0007669"/>
    <property type="project" value="UniProtKB-EC"/>
</dbReference>
<gene>
    <name evidence="5" type="primary">pdxA</name>
    <name evidence="5" type="ORF">GWO12_10715</name>
</gene>
<keyword evidence="3" id="KW-0520">NAD</keyword>
<dbReference type="InterPro" id="IPR005255">
    <property type="entry name" value="PdxA_fam"/>
</dbReference>
<dbReference type="Gene3D" id="3.40.718.10">
    <property type="entry name" value="Isopropylmalate Dehydrogenase"/>
    <property type="match status" value="2"/>
</dbReference>
<reference evidence="5 6" key="1">
    <citation type="submission" date="2020-01" db="EMBL/GenBank/DDBJ databases">
        <title>Genomes assembled from Gulf of Kutch pelagic sediment metagenomes.</title>
        <authorList>
            <person name="Chandrashekar M."/>
            <person name="Mahajan M.S."/>
            <person name="Dave K.J."/>
            <person name="Vatsa P."/>
            <person name="Nathani N.M."/>
        </authorList>
    </citation>
    <scope>NUCLEOTIDE SEQUENCE [LARGE SCALE GENOMIC DNA]</scope>
    <source>
        <strain evidence="5">KS3-K002</strain>
    </source>
</reference>
<keyword evidence="1" id="KW-0479">Metal-binding</keyword>
<sequence length="331" mass="35008">MRTSHDRSETAPRRPRIAITLGDPRGIGPEVAARAVRESDPDSAELELVGPEGLAATDGLELIAVGEWQPGDGAEQAGRLSVLAIERAVELARGGQVDAIVTAPIHKAAIAAAGYSWPGHTEMLRDLTGVPRTALCLAAEETPHGSPLRVVLVTGHMALSRVPEAYTAEGLEAVARLTHRELRRLWGIDDPRIAVCAFNPHASDGGLFGDEEARICAPTIERTRRDGIEVDGPFPADTVFVRAMRGEFDAVLAPYHDVGMVAIKTAAFGRAVNVTLGLPFPRTSPDHGTAFDLAGSGRADTSSMRAALAAAVQFARRSLTAQSNSDRLAGE</sequence>
<proteinExistence type="predicted"/>
<dbReference type="EC" id="1.1.1.262" evidence="5"/>
<dbReference type="PANTHER" id="PTHR30004:SF6">
    <property type="entry name" value="D-THREONATE 4-PHOSPHATE DEHYDROGENASE"/>
    <property type="match status" value="1"/>
</dbReference>
<dbReference type="GO" id="GO:0046872">
    <property type="term" value="F:metal ion binding"/>
    <property type="evidence" value="ECO:0007669"/>
    <property type="project" value="UniProtKB-KW"/>
</dbReference>
<accession>A0AAE4ZAI3</accession>
<dbReference type="AlphaFoldDB" id="A0AAE4ZAI3"/>